<sequence>MTAKGSASMRILRTIPRFVRIAVLCFAMVSLHGFAAAADFQAAHHCPPTMQVHHDGLQRAVAVHPGLCCTTSNCCSITEVIPAEDISRASRPWPPLLSQAEPFLLVRVLYPPPKLEFS</sequence>
<protein>
    <recommendedName>
        <fullName evidence="3">DUF2946 domain-containing protein</fullName>
    </recommendedName>
</protein>
<accession>A0A508X533</accession>
<name>A0A508X533_9HYPH</name>
<dbReference type="Proteomes" id="UP000507954">
    <property type="component" value="Unassembled WGS sequence"/>
</dbReference>
<evidence type="ECO:0008006" key="3">
    <source>
        <dbReference type="Google" id="ProtNLM"/>
    </source>
</evidence>
<evidence type="ECO:0000313" key="2">
    <source>
        <dbReference type="EMBL" id="VTZ64905.1"/>
    </source>
</evidence>
<feature type="signal peptide" evidence="1">
    <location>
        <begin position="1"/>
        <end position="37"/>
    </location>
</feature>
<dbReference type="AlphaFoldDB" id="A0A508X533"/>
<reference evidence="2" key="1">
    <citation type="submission" date="2019-06" db="EMBL/GenBank/DDBJ databases">
        <authorList>
            <person name="Le Quere A."/>
            <person name="Colella S."/>
        </authorList>
    </citation>
    <scope>NUCLEOTIDE SEQUENCE</scope>
    <source>
        <strain evidence="2">EmedicaeMD41</strain>
    </source>
</reference>
<organism evidence="2">
    <name type="scientific">Sinorhizobium medicae</name>
    <dbReference type="NCBI Taxonomy" id="110321"/>
    <lineage>
        <taxon>Bacteria</taxon>
        <taxon>Pseudomonadati</taxon>
        <taxon>Pseudomonadota</taxon>
        <taxon>Alphaproteobacteria</taxon>
        <taxon>Hyphomicrobiales</taxon>
        <taxon>Rhizobiaceae</taxon>
        <taxon>Sinorhizobium/Ensifer group</taxon>
        <taxon>Sinorhizobium</taxon>
    </lineage>
</organism>
<keyword evidence="1" id="KW-0732">Signal</keyword>
<gene>
    <name evidence="2" type="ORF">EMEDMD4_730033</name>
</gene>
<proteinExistence type="predicted"/>
<dbReference type="EMBL" id="CABFNB010000143">
    <property type="protein sequence ID" value="VTZ64905.1"/>
    <property type="molecule type" value="Genomic_DNA"/>
</dbReference>
<evidence type="ECO:0000256" key="1">
    <source>
        <dbReference type="SAM" id="SignalP"/>
    </source>
</evidence>
<feature type="chain" id="PRO_5021301112" description="DUF2946 domain-containing protein" evidence="1">
    <location>
        <begin position="38"/>
        <end position="118"/>
    </location>
</feature>